<dbReference type="Pfam" id="PF14011">
    <property type="entry name" value="ESX-1_EspG"/>
    <property type="match status" value="1"/>
</dbReference>
<evidence type="ECO:0000256" key="2">
    <source>
        <dbReference type="ARBA" id="ARBA00006411"/>
    </source>
</evidence>
<reference evidence="5 6" key="1">
    <citation type="submission" date="2019-09" db="EMBL/GenBank/DDBJ databases">
        <title>Report of infection by Mycobacterium simiae a patient suffering from pulmonary tuberculosis.</title>
        <authorList>
            <person name="Mohanty P.S."/>
            <person name="Bansal A.K."/>
            <person name="Singh H."/>
            <person name="Sharma S."/>
            <person name="Patil S.A."/>
            <person name="Upadhaya P."/>
            <person name="Singh P.K."/>
            <person name="Kumar D."/>
            <person name="Kumar S."/>
            <person name="Singh R.K."/>
            <person name="Chaudhary B."/>
        </authorList>
    </citation>
    <scope>NUCLEOTIDE SEQUENCE [LARGE SCALE GENOMIC DNA]</scope>
    <source>
        <strain evidence="5 6">JAL-560-SIM</strain>
    </source>
</reference>
<evidence type="ECO:0000256" key="4">
    <source>
        <dbReference type="ARBA" id="ARBA00023186"/>
    </source>
</evidence>
<dbReference type="GO" id="GO:0005737">
    <property type="term" value="C:cytoplasm"/>
    <property type="evidence" value="ECO:0007669"/>
    <property type="project" value="UniProtKB-SubCell"/>
</dbReference>
<dbReference type="Proteomes" id="UP000324701">
    <property type="component" value="Unassembled WGS sequence"/>
</dbReference>
<keyword evidence="6" id="KW-1185">Reference proteome</keyword>
<dbReference type="EMBL" id="VTZN01000384">
    <property type="protein sequence ID" value="KAA1242960.1"/>
    <property type="molecule type" value="Genomic_DNA"/>
</dbReference>
<accession>A0A5B1B5Q4</accession>
<evidence type="ECO:0000256" key="1">
    <source>
        <dbReference type="ARBA" id="ARBA00004496"/>
    </source>
</evidence>
<evidence type="ECO:0000313" key="5">
    <source>
        <dbReference type="EMBL" id="KAA1242960.1"/>
    </source>
</evidence>
<sequence>MTAGAEHTAAGTDITVNLDGLWLLQALLGITRLAPELRGRPYGQPRSPQWATRHPGLKVLVDQGICDHTGAVRADVADRLTVLGAPDVEVILLIGGGPLTWSAPMLADQPATWRAIPEQQLRVVLARRGGRWASAVRAGGAITLDDCAPADPQTLARLAGDALDSLHPVPPGRFPALTVPLEDMCAAVAAHARAGSAAAKQAALQTAGLRGTALSELGAALDEPRAEAVLYARAHVDAGTAVSESVLNLRDSASGRVALYRLCPPRGSRQDWMTLAPATPAQLCHGVTTVLGSVAVASWDTHERMA</sequence>
<keyword evidence="4" id="KW-0143">Chaperone</keyword>
<keyword evidence="3" id="KW-0963">Cytoplasm</keyword>
<comment type="caution">
    <text evidence="5">The sequence shown here is derived from an EMBL/GenBank/DDBJ whole genome shotgun (WGS) entry which is preliminary data.</text>
</comment>
<name>A0A5B1B5Q4_MYCSI</name>
<dbReference type="OrthoDB" id="4525561at2"/>
<protein>
    <submittedName>
        <fullName evidence="5">ESX secretion-associated protein EspG</fullName>
    </submittedName>
</protein>
<dbReference type="RefSeq" id="WP_149656588.1">
    <property type="nucleotide sequence ID" value="NZ_VTZN01000384.1"/>
</dbReference>
<evidence type="ECO:0000313" key="6">
    <source>
        <dbReference type="Proteomes" id="UP000324701"/>
    </source>
</evidence>
<gene>
    <name evidence="5" type="ORF">F0Q45_25955</name>
</gene>
<comment type="subcellular location">
    <subcellularLocation>
        <location evidence="1">Cytoplasm</location>
    </subcellularLocation>
</comment>
<comment type="similarity">
    <text evidence="2">Belongs to the EspG family.</text>
</comment>
<proteinExistence type="inferred from homology"/>
<dbReference type="InterPro" id="IPR025734">
    <property type="entry name" value="EspG"/>
</dbReference>
<organism evidence="5 6">
    <name type="scientific">Mycobacterium simiae</name>
    <name type="common">Mycobacterium habana</name>
    <dbReference type="NCBI Taxonomy" id="1784"/>
    <lineage>
        <taxon>Bacteria</taxon>
        <taxon>Bacillati</taxon>
        <taxon>Actinomycetota</taxon>
        <taxon>Actinomycetes</taxon>
        <taxon>Mycobacteriales</taxon>
        <taxon>Mycobacteriaceae</taxon>
        <taxon>Mycobacterium</taxon>
        <taxon>Mycobacterium simiae complex</taxon>
    </lineage>
</organism>
<dbReference type="AlphaFoldDB" id="A0A5B1B5Q4"/>
<evidence type="ECO:0000256" key="3">
    <source>
        <dbReference type="ARBA" id="ARBA00022490"/>
    </source>
</evidence>